<organism evidence="7 8">
    <name type="scientific">Sarcina ventriculi</name>
    <name type="common">Clostridium ventriculi</name>
    <dbReference type="NCBI Taxonomy" id="1267"/>
    <lineage>
        <taxon>Bacteria</taxon>
        <taxon>Bacillati</taxon>
        <taxon>Bacillota</taxon>
        <taxon>Clostridia</taxon>
        <taxon>Eubacteriales</taxon>
        <taxon>Clostridiaceae</taxon>
        <taxon>Sarcina</taxon>
    </lineage>
</organism>
<name>A0ABP2AP34_SARVE</name>
<evidence type="ECO:0000256" key="4">
    <source>
        <dbReference type="ARBA" id="ARBA00023136"/>
    </source>
</evidence>
<keyword evidence="4 5" id="KW-0472">Membrane</keyword>
<dbReference type="Gene3D" id="1.10.3720.10">
    <property type="entry name" value="MetI-like"/>
    <property type="match status" value="2"/>
</dbReference>
<feature type="transmembrane region" description="Helical" evidence="5">
    <location>
        <begin position="179"/>
        <end position="201"/>
    </location>
</feature>
<comment type="subcellular location">
    <subcellularLocation>
        <location evidence="5">Cell membrane</location>
        <topology evidence="5">Multi-pass membrane protein</topology>
    </subcellularLocation>
    <subcellularLocation>
        <location evidence="1">Membrane</location>
        <topology evidence="1">Multi-pass membrane protein</topology>
    </subcellularLocation>
</comment>
<feature type="transmembrane region" description="Helical" evidence="5">
    <location>
        <begin position="12"/>
        <end position="31"/>
    </location>
</feature>
<feature type="transmembrane region" description="Helical" evidence="5">
    <location>
        <begin position="538"/>
        <end position="560"/>
    </location>
</feature>
<proteinExistence type="inferred from homology"/>
<feature type="transmembrane region" description="Helical" evidence="5">
    <location>
        <begin position="67"/>
        <end position="85"/>
    </location>
</feature>
<feature type="transmembrane region" description="Helical" evidence="5">
    <location>
        <begin position="482"/>
        <end position="507"/>
    </location>
</feature>
<evidence type="ECO:0000256" key="3">
    <source>
        <dbReference type="ARBA" id="ARBA00022989"/>
    </source>
</evidence>
<feature type="transmembrane region" description="Helical" evidence="5">
    <location>
        <begin position="408"/>
        <end position="430"/>
    </location>
</feature>
<keyword evidence="3 5" id="KW-1133">Transmembrane helix</keyword>
<dbReference type="PANTHER" id="PTHR42744">
    <property type="entry name" value="BINDING-PROTEIN-DEPENDENT TRANSPORT SYSTEMS INNER MEMBRANE COMPONENT"/>
    <property type="match status" value="1"/>
</dbReference>
<feature type="transmembrane region" description="Helical" evidence="5">
    <location>
        <begin position="330"/>
        <end position="348"/>
    </location>
</feature>
<evidence type="ECO:0000256" key="1">
    <source>
        <dbReference type="ARBA" id="ARBA00004141"/>
    </source>
</evidence>
<dbReference type="RefSeq" id="WP_055258384.1">
    <property type="nucleotide sequence ID" value="NZ_BCMV01000066.1"/>
</dbReference>
<dbReference type="Pfam" id="PF00528">
    <property type="entry name" value="BPD_transp_1"/>
    <property type="match status" value="2"/>
</dbReference>
<feature type="transmembrane region" description="Helical" evidence="5">
    <location>
        <begin position="97"/>
        <end position="120"/>
    </location>
</feature>
<evidence type="ECO:0000256" key="5">
    <source>
        <dbReference type="RuleBase" id="RU363032"/>
    </source>
</evidence>
<feature type="transmembrane region" description="Helical" evidence="5">
    <location>
        <begin position="234"/>
        <end position="254"/>
    </location>
</feature>
<keyword evidence="5" id="KW-0813">Transport</keyword>
<dbReference type="PROSITE" id="PS50928">
    <property type="entry name" value="ABC_TM1"/>
    <property type="match status" value="2"/>
</dbReference>
<sequence length="575" mass="63437">MNMEKTIVNRKFGIIDIVIFLAIAVLLYLALTPAINGYVKPTDVGSTISTNISNIPFYMLKSVGRMTAAYILSIIFTLIYGYIAAHNKRAERIMIPILDILQSIPVLSFLPAVLLGLMALFPMDNIGVELASIILIFTSQAWNMTFSFYNSIKQIPNDLIEASDVFRLNKWQKFKKLEVPFSMMGLVWNSMMSWAGGWFFLMTCEMFTLNGKTYVLQGIGSYLQVAANQDNINALIWGIVSLIIVIVLLDQLVWKPLNVWADKFKMELTQTDVPHSYVLTMLRRSVVVGFLVDKVFAPVITVVGGRIDKLVDRRTVNKAKVVSKKNNGSVIKWAIRIIAIIVFVYLAFDASKLIMQLSVNELLGIFPAAGATLLRVTVAQLIAVVWTVPVGVAIGLNKKLARILQPIVQIAASVPATALFPVLILFLINYIGGLNIAAVILMLLGTQWYILFNVIAGAMAIPEDLKAAAKTFGITGIKKWKVLIIPAIFPYLVTGLITAAGGCWNASIIAEYVTFGGKTVTTIGLGALITESTANGNYAMLLASTLAMIIMVVVLNKLVWNRLYRLAEEKFRIEL</sequence>
<keyword evidence="8" id="KW-1185">Reference proteome</keyword>
<dbReference type="InterPro" id="IPR000515">
    <property type="entry name" value="MetI-like"/>
</dbReference>
<dbReference type="InterPro" id="IPR035906">
    <property type="entry name" value="MetI-like_sf"/>
</dbReference>
<dbReference type="Proteomes" id="UP000095488">
    <property type="component" value="Unassembled WGS sequence"/>
</dbReference>
<feature type="domain" description="ABC transmembrane type-1" evidence="6">
    <location>
        <begin position="369"/>
        <end position="559"/>
    </location>
</feature>
<evidence type="ECO:0000313" key="7">
    <source>
        <dbReference type="EMBL" id="CUN77989.1"/>
    </source>
</evidence>
<comment type="caution">
    <text evidence="7">The sequence shown here is derived from an EMBL/GenBank/DDBJ whole genome shotgun (WGS) entry which is preliminary data.</text>
</comment>
<protein>
    <submittedName>
        <fullName evidence="7">Bicarbonate transport system permease protein CmpB</fullName>
    </submittedName>
</protein>
<feature type="domain" description="ABC transmembrane type-1" evidence="6">
    <location>
        <begin position="59"/>
        <end position="253"/>
    </location>
</feature>
<comment type="similarity">
    <text evidence="5">Belongs to the binding-protein-dependent transport system permease family.</text>
</comment>
<evidence type="ECO:0000313" key="8">
    <source>
        <dbReference type="Proteomes" id="UP000095488"/>
    </source>
</evidence>
<dbReference type="PANTHER" id="PTHR42744:SF1">
    <property type="entry name" value="BINDING-PROTEIN-DEPENDENT TRANSPORT SYSTEMS INNER MEMBRANE COMPONENT"/>
    <property type="match status" value="1"/>
</dbReference>
<dbReference type="SUPFAM" id="SSF161098">
    <property type="entry name" value="MetI-like"/>
    <property type="match status" value="2"/>
</dbReference>
<gene>
    <name evidence="7" type="primary">cmpB</name>
    <name evidence="7" type="ORF">ERS852473_01075</name>
</gene>
<feature type="transmembrane region" description="Helical" evidence="5">
    <location>
        <begin position="436"/>
        <end position="461"/>
    </location>
</feature>
<accession>A0ABP2AP34</accession>
<evidence type="ECO:0000256" key="2">
    <source>
        <dbReference type="ARBA" id="ARBA00022692"/>
    </source>
</evidence>
<evidence type="ECO:0000259" key="6">
    <source>
        <dbReference type="PROSITE" id="PS50928"/>
    </source>
</evidence>
<keyword evidence="2 5" id="KW-0812">Transmembrane</keyword>
<dbReference type="CDD" id="cd06261">
    <property type="entry name" value="TM_PBP2"/>
    <property type="match status" value="2"/>
</dbReference>
<reference evidence="7 8" key="1">
    <citation type="submission" date="2015-09" db="EMBL/GenBank/DDBJ databases">
        <authorList>
            <consortium name="Pathogen Informatics"/>
            <person name="Wu L."/>
            <person name="Ma J."/>
        </authorList>
    </citation>
    <scope>NUCLEOTIDE SEQUENCE [LARGE SCALE GENOMIC DNA]</scope>
    <source>
        <strain evidence="7 8">2789STDY5834858</strain>
    </source>
</reference>
<dbReference type="EMBL" id="CYZR01000003">
    <property type="protein sequence ID" value="CUN77989.1"/>
    <property type="molecule type" value="Genomic_DNA"/>
</dbReference>
<feature type="transmembrane region" description="Helical" evidence="5">
    <location>
        <begin position="368"/>
        <end position="396"/>
    </location>
</feature>